<dbReference type="InterPro" id="IPR032332">
    <property type="entry name" value="GramPos_pilinD3"/>
</dbReference>
<feature type="domain" description="Gram-positive pilin subunit D1 N-terminal" evidence="8">
    <location>
        <begin position="39"/>
        <end position="109"/>
    </location>
</feature>
<dbReference type="NCBIfam" id="TIGR01167">
    <property type="entry name" value="LPXTG_anchor"/>
    <property type="match status" value="1"/>
</dbReference>
<dbReference type="Gene3D" id="1.20.58.90">
    <property type="match status" value="1"/>
</dbReference>
<feature type="domain" description="Gram-positive pilin subunit D1 N-terminal" evidence="8">
    <location>
        <begin position="116"/>
        <end position="186"/>
    </location>
</feature>
<evidence type="ECO:0000256" key="5">
    <source>
        <dbReference type="SAM" id="Phobius"/>
    </source>
</evidence>
<feature type="domain" description="Gram-positive cocci surface proteins LPxTG" evidence="7">
    <location>
        <begin position="674"/>
        <end position="712"/>
    </location>
</feature>
<dbReference type="Pfam" id="PF16570">
    <property type="entry name" value="GramPos_pilinD3"/>
    <property type="match status" value="1"/>
</dbReference>
<protein>
    <submittedName>
        <fullName evidence="12">Pilin N-terminal domain-containing protein</fullName>
    </submittedName>
</protein>
<accession>A0ABW9M9P8</accession>
<evidence type="ECO:0000259" key="10">
    <source>
        <dbReference type="Pfam" id="PF16570"/>
    </source>
</evidence>
<feature type="chain" id="PRO_5046010239" evidence="6">
    <location>
        <begin position="32"/>
        <end position="717"/>
    </location>
</feature>
<name>A0ABW9M9P8_9FIRM</name>
<evidence type="ECO:0000256" key="1">
    <source>
        <dbReference type="ARBA" id="ARBA00022512"/>
    </source>
</evidence>
<dbReference type="NCBIfam" id="TIGR04226">
    <property type="entry name" value="RrgB_K2N_iso_D2"/>
    <property type="match status" value="1"/>
</dbReference>
<feature type="domain" description="Gram-positive pilin backbone subunit 3 Cna-B-like" evidence="10">
    <location>
        <begin position="440"/>
        <end position="521"/>
    </location>
</feature>
<evidence type="ECO:0000259" key="9">
    <source>
        <dbReference type="Pfam" id="PF16569"/>
    </source>
</evidence>
<dbReference type="EMBL" id="JBGMEI010000006">
    <property type="protein sequence ID" value="MFO3665693.1"/>
    <property type="molecule type" value="Genomic_DNA"/>
</dbReference>
<keyword evidence="5" id="KW-1133">Transmembrane helix</keyword>
<dbReference type="Pfam" id="PF16569">
    <property type="entry name" value="GramPos_pilinBB"/>
    <property type="match status" value="1"/>
</dbReference>
<keyword evidence="2" id="KW-0964">Secreted</keyword>
<feature type="signal peptide" evidence="6">
    <location>
        <begin position="1"/>
        <end position="31"/>
    </location>
</feature>
<dbReference type="Gene3D" id="2.60.40.740">
    <property type="match status" value="1"/>
</dbReference>
<feature type="domain" description="SpaA-like prealbumin fold" evidence="11">
    <location>
        <begin position="605"/>
        <end position="656"/>
    </location>
</feature>
<keyword evidence="4" id="KW-0572">Peptidoglycan-anchor</keyword>
<feature type="domain" description="Gram-positive pilin backbone subunit 2 Cna-B-like" evidence="9">
    <location>
        <begin position="234"/>
        <end position="365"/>
    </location>
</feature>
<comment type="caution">
    <text evidence="12">The sequence shown here is derived from an EMBL/GenBank/DDBJ whole genome shotgun (WGS) entry which is preliminary data.</text>
</comment>
<dbReference type="InterPro" id="IPR026466">
    <property type="entry name" value="Fim_isopep_form_D2_dom"/>
</dbReference>
<dbReference type="Gene3D" id="2.60.40.1140">
    <property type="entry name" value="Collagen-binding surface protein Cna, B-type domain"/>
    <property type="match status" value="1"/>
</dbReference>
<dbReference type="InterPro" id="IPR032364">
    <property type="entry name" value="GramPos_pilinD1_N"/>
</dbReference>
<dbReference type="Pfam" id="PF16555">
    <property type="entry name" value="GramPos_pilinD1"/>
    <property type="match status" value="2"/>
</dbReference>
<evidence type="ECO:0000313" key="13">
    <source>
        <dbReference type="Proteomes" id="UP001637996"/>
    </source>
</evidence>
<dbReference type="RefSeq" id="WP_410031374.1">
    <property type="nucleotide sequence ID" value="NZ_JBGMEI010000006.1"/>
</dbReference>
<reference evidence="12 13" key="1">
    <citation type="journal article" date="2025" name="Anaerobe">
        <title>Description of Anaerococcus kampingiae sp. nov., Anaerococcus groningensis sp. nov., Anaerococcus martiniensis sp. nov., and Anaerococcus cruorum sp. nov., isolated from human clinical specimens.</title>
        <authorList>
            <person name="Boiten K.E."/>
            <person name="Meijer J."/>
            <person name="van Wezel E.M."/>
            <person name="Veloo A.C.M."/>
        </authorList>
    </citation>
    <scope>NUCLEOTIDE SEQUENCE [LARGE SCALE GENOMIC DNA]</scope>
    <source>
        <strain evidence="12 13">ENR0831</strain>
    </source>
</reference>
<proteinExistence type="predicted"/>
<dbReference type="Gene3D" id="2.60.40.10">
    <property type="entry name" value="Immunoglobulins"/>
    <property type="match status" value="2"/>
</dbReference>
<evidence type="ECO:0000256" key="2">
    <source>
        <dbReference type="ARBA" id="ARBA00022525"/>
    </source>
</evidence>
<dbReference type="InterPro" id="IPR041033">
    <property type="entry name" value="SpaA_PFL_dom_1"/>
</dbReference>
<dbReference type="Proteomes" id="UP001637996">
    <property type="component" value="Unassembled WGS sequence"/>
</dbReference>
<dbReference type="Pfam" id="PF00746">
    <property type="entry name" value="Gram_pos_anchor"/>
    <property type="match status" value="1"/>
</dbReference>
<sequence length="717" mass="78538">MKKATNKLMSFLAAFAMVLSVLVAPFTSANAAGETQEKETEKLTIHKILMSQDALDKHNVEKEGYDGNKIKDIKDFFESGAEEIAGVYFKLQKPADGKTNPDVNTDADWVDMGQDYEGLTTANGLELNTKGLSGSYRIVEVHEKSTYVGKDGATLTDKKAVPSIVVLPLVNNDGVVTDAHMYPKNTENAPKIDKNFLKENGLEAAEGYEAKELLKVGADYNNYKAKKSTAEAEIGKNIPYEVKTEIPAKSNLAEAKWDDKMTAGLTYNKDLTVTIDYVEVEGEGEDAKEVQKSSTLTTEELTKSGELTQSDKGFVLKLQGDNLALLNGKVKPVTVTLKYSATVNSSAIADIPEANDIKFFYGNTPSNGTTPLPTKPNENGEVTVEKTWGGKDSDWVEGEYAKFKLVDANTGEDVTAADLVNAPEDYTFESVVELKKDGNKSYTWKYLNKDKQYKAVEVESKTLSDAEYTKAENGKIEVTNHKSNNPKPLNPTEPKVVLGGKKFVKTNQDGKERLAGAEFYVKNEKGEYLVAAKKDAQAVTDAKAALDKAVKTYNDRVQGEEETDEAFEAREKELKAAIDSAQETYNKAFKENATAYTWGEKTDANVVVLTSDGQGRFEITGLEYGSYKLEEKTAPKGYAKRSGDVDFKVEKGSYSTKDVNIKYNAEDAENSAKQVTNKKVTIPQTGGIGSLIFIVAGLALMGVAFVAMKRRNSYEEA</sequence>
<dbReference type="Pfam" id="PF17802">
    <property type="entry name" value="SpaA"/>
    <property type="match status" value="1"/>
</dbReference>
<evidence type="ECO:0000256" key="4">
    <source>
        <dbReference type="ARBA" id="ARBA00023088"/>
    </source>
</evidence>
<dbReference type="InterPro" id="IPR032334">
    <property type="entry name" value="GramPos_pilinBB"/>
</dbReference>
<evidence type="ECO:0000256" key="3">
    <source>
        <dbReference type="ARBA" id="ARBA00022729"/>
    </source>
</evidence>
<feature type="transmembrane region" description="Helical" evidence="5">
    <location>
        <begin position="687"/>
        <end position="708"/>
    </location>
</feature>
<organism evidence="12 13">
    <name type="scientific">Anaerococcus martiniensis</name>
    <dbReference type="NCBI Taxonomy" id="3115615"/>
    <lineage>
        <taxon>Bacteria</taxon>
        <taxon>Bacillati</taxon>
        <taxon>Bacillota</taxon>
        <taxon>Tissierellia</taxon>
        <taxon>Tissierellales</taxon>
        <taxon>Peptoniphilaceae</taxon>
        <taxon>Anaerococcus</taxon>
    </lineage>
</organism>
<evidence type="ECO:0000259" key="11">
    <source>
        <dbReference type="Pfam" id="PF17802"/>
    </source>
</evidence>
<keyword evidence="1" id="KW-0134">Cell wall</keyword>
<evidence type="ECO:0000259" key="8">
    <source>
        <dbReference type="Pfam" id="PF16555"/>
    </source>
</evidence>
<evidence type="ECO:0000259" key="7">
    <source>
        <dbReference type="Pfam" id="PF00746"/>
    </source>
</evidence>
<keyword evidence="13" id="KW-1185">Reference proteome</keyword>
<keyword evidence="5" id="KW-0812">Transmembrane</keyword>
<gene>
    <name evidence="12" type="ORF">ACCQ41_05485</name>
</gene>
<dbReference type="InterPro" id="IPR019931">
    <property type="entry name" value="LPXTG_anchor"/>
</dbReference>
<evidence type="ECO:0000313" key="12">
    <source>
        <dbReference type="EMBL" id="MFO3665693.1"/>
    </source>
</evidence>
<dbReference type="InterPro" id="IPR013783">
    <property type="entry name" value="Ig-like_fold"/>
</dbReference>
<evidence type="ECO:0000256" key="6">
    <source>
        <dbReference type="SAM" id="SignalP"/>
    </source>
</evidence>
<keyword evidence="5" id="KW-0472">Membrane</keyword>
<keyword evidence="3 6" id="KW-0732">Signal</keyword>